<dbReference type="AlphaFoldDB" id="A0A2X3B4A8"/>
<dbReference type="Pfam" id="PF01747">
    <property type="entry name" value="ATP-sulfurylase"/>
    <property type="match status" value="1"/>
</dbReference>
<dbReference type="RefSeq" id="WP_023949142.1">
    <property type="nucleotide sequence ID" value="NZ_JAERIV010000003.1"/>
</dbReference>
<dbReference type="InterPro" id="IPR014729">
    <property type="entry name" value="Rossmann-like_a/b/a_fold"/>
</dbReference>
<keyword evidence="3" id="KW-0808">Transferase</keyword>
<dbReference type="EMBL" id="UAWL01000006">
    <property type="protein sequence ID" value="SQB98632.1"/>
    <property type="molecule type" value="Genomic_DNA"/>
</dbReference>
<organism evidence="3 4">
    <name type="scientific">Helicobacter fennelliae</name>
    <dbReference type="NCBI Taxonomy" id="215"/>
    <lineage>
        <taxon>Bacteria</taxon>
        <taxon>Pseudomonadati</taxon>
        <taxon>Campylobacterota</taxon>
        <taxon>Epsilonproteobacteria</taxon>
        <taxon>Campylobacterales</taxon>
        <taxon>Helicobacteraceae</taxon>
        <taxon>Helicobacter</taxon>
    </lineage>
</organism>
<reference evidence="3 4" key="1">
    <citation type="submission" date="2018-06" db="EMBL/GenBank/DDBJ databases">
        <authorList>
            <consortium name="Pathogen Informatics"/>
            <person name="Doyle S."/>
        </authorList>
    </citation>
    <scope>NUCLEOTIDE SEQUENCE [LARGE SCALE GENOMIC DNA]</scope>
    <source>
        <strain evidence="3 4">NCTC13102</strain>
    </source>
</reference>
<dbReference type="Gene3D" id="3.40.50.620">
    <property type="entry name" value="HUPs"/>
    <property type="match status" value="1"/>
</dbReference>
<dbReference type="Proteomes" id="UP000250166">
    <property type="component" value="Unassembled WGS sequence"/>
</dbReference>
<dbReference type="InterPro" id="IPR015947">
    <property type="entry name" value="PUA-like_sf"/>
</dbReference>
<sequence>MESYAKNKQLHIDKEALYSLALVQEGLLYPTKGLANKQIFQTMKDSDTYFSSPFVLNPSGKRNQEVIQSAQTNQILDIVVENHIVGYIQVEEVFTINKQDRIKQLGGGTTQTQAIQKIQNRLGEYAIYGQYKVKCDDVKKPKQNLQDKIKQYQAKKITAIILDGSVFHRAYEKLIRDELESSDLVVIFLLKPYTDTIIDYELRRKCLDFALEHFLINERVCIIPLDDTYLFMSQNKILLHAIIAKNYGCTHFVANEAQPNLSMFYHKNIPHSILDEIKGIQTKIKPNYAYCNVCKMLINNITCSHGHHHQINYNTESILEFYQLGLLPPAILVRPEISAIILSSLYPNRFSNLQKLYYDLVPLNDGILTQKNEQDFYIELMRLYQTSALT</sequence>
<dbReference type="EC" id="2.7.7.4" evidence="3"/>
<accession>A0A2X3B4A8</accession>
<proteinExistence type="predicted"/>
<evidence type="ECO:0000313" key="3">
    <source>
        <dbReference type="EMBL" id="SQB98632.1"/>
    </source>
</evidence>
<gene>
    <name evidence="3" type="primary">sat</name>
    <name evidence="3" type="synonym">cysC</name>
    <name evidence="3" type="ORF">NCTC13102_01096</name>
</gene>
<dbReference type="InterPro" id="IPR024951">
    <property type="entry name" value="Sulfurylase_cat_dom"/>
</dbReference>
<comment type="pathway">
    <text evidence="1">Sulfur metabolism; hydrogen sulfide biosynthesis; sulfite from sulfate: step 1/3.</text>
</comment>
<dbReference type="GO" id="GO:0004781">
    <property type="term" value="F:sulfate adenylyltransferase (ATP) activity"/>
    <property type="evidence" value="ECO:0007669"/>
    <property type="project" value="UniProtKB-EC"/>
</dbReference>
<dbReference type="PANTHER" id="PTHR43509">
    <property type="match status" value="1"/>
</dbReference>
<keyword evidence="3" id="KW-0548">Nucleotidyltransferase</keyword>
<evidence type="ECO:0000256" key="1">
    <source>
        <dbReference type="ARBA" id="ARBA00005048"/>
    </source>
</evidence>
<protein>
    <submittedName>
        <fullName evidence="3">Sulfate adenylyltransferase</fullName>
        <ecNumber evidence="3">2.7.7.4</ecNumber>
    </submittedName>
</protein>
<name>A0A2X3B4A8_9HELI</name>
<dbReference type="PANTHER" id="PTHR43509:SF1">
    <property type="entry name" value="SULFATE ADENYLYLTRANSFERASE"/>
    <property type="match status" value="1"/>
</dbReference>
<feature type="domain" description="Sulphate adenylyltransferase catalytic" evidence="2">
    <location>
        <begin position="138"/>
        <end position="343"/>
    </location>
</feature>
<dbReference type="SUPFAM" id="SSF88697">
    <property type="entry name" value="PUA domain-like"/>
    <property type="match status" value="1"/>
</dbReference>
<dbReference type="Gene3D" id="3.10.400.10">
    <property type="entry name" value="Sulfate adenylyltransferase"/>
    <property type="match status" value="1"/>
</dbReference>
<evidence type="ECO:0000259" key="2">
    <source>
        <dbReference type="Pfam" id="PF01747"/>
    </source>
</evidence>
<evidence type="ECO:0000313" key="4">
    <source>
        <dbReference type="Proteomes" id="UP000250166"/>
    </source>
</evidence>
<dbReference type="SUPFAM" id="SSF52374">
    <property type="entry name" value="Nucleotidylyl transferase"/>
    <property type="match status" value="1"/>
</dbReference>